<gene>
    <name evidence="2" type="ORF">D3273_17780</name>
</gene>
<feature type="region of interest" description="Disordered" evidence="1">
    <location>
        <begin position="85"/>
        <end position="119"/>
    </location>
</feature>
<evidence type="ECO:0000256" key="1">
    <source>
        <dbReference type="SAM" id="MobiDB-lite"/>
    </source>
</evidence>
<reference evidence="2 3" key="2">
    <citation type="submission" date="2019-02" db="EMBL/GenBank/DDBJ databases">
        <title>'Lichenibacterium ramalinii' gen. nov. sp. nov., 'Lichenibacterium minor' gen. nov. sp. nov.</title>
        <authorList>
            <person name="Pankratov T."/>
        </authorList>
    </citation>
    <scope>NUCLEOTIDE SEQUENCE [LARGE SCALE GENOMIC DNA]</scope>
    <source>
        <strain evidence="2 3">RmlP026</strain>
    </source>
</reference>
<feature type="region of interest" description="Disordered" evidence="1">
    <location>
        <begin position="1"/>
        <end position="43"/>
    </location>
</feature>
<organism evidence="2 3">
    <name type="scientific">Lichenibacterium minor</name>
    <dbReference type="NCBI Taxonomy" id="2316528"/>
    <lineage>
        <taxon>Bacteria</taxon>
        <taxon>Pseudomonadati</taxon>
        <taxon>Pseudomonadota</taxon>
        <taxon>Alphaproteobacteria</taxon>
        <taxon>Hyphomicrobiales</taxon>
        <taxon>Lichenihabitantaceae</taxon>
        <taxon>Lichenibacterium</taxon>
    </lineage>
</organism>
<name>A0A4Q2U2I0_9HYPH</name>
<evidence type="ECO:0000313" key="2">
    <source>
        <dbReference type="EMBL" id="RYC30693.1"/>
    </source>
</evidence>
<dbReference type="OrthoDB" id="8611858at2"/>
<dbReference type="EMBL" id="QYBB01000022">
    <property type="protein sequence ID" value="RYC30693.1"/>
    <property type="molecule type" value="Genomic_DNA"/>
</dbReference>
<sequence length="119" mass="13425">MAPSAAVGHDRRHRGSRAHGATFDPDAGLLERPRPHRSWGDAYSDVGRPFEEDRFEDEQGSVRFARGDVAAVERDGLLRDLAESHDRVTPPLKHIRMPGIEDDDLLRPGPDRKKSRKRP</sequence>
<dbReference type="Proteomes" id="UP000290759">
    <property type="component" value="Unassembled WGS sequence"/>
</dbReference>
<dbReference type="RefSeq" id="WP_129228232.1">
    <property type="nucleotide sequence ID" value="NZ_QYBB01000022.1"/>
</dbReference>
<dbReference type="AlphaFoldDB" id="A0A4Q2U2I0"/>
<keyword evidence="3" id="KW-1185">Reference proteome</keyword>
<accession>A0A4Q2U2I0</accession>
<proteinExistence type="predicted"/>
<reference evidence="2 3" key="1">
    <citation type="submission" date="2018-12" db="EMBL/GenBank/DDBJ databases">
        <authorList>
            <person name="Grouzdev D.S."/>
            <person name="Krutkina M.S."/>
        </authorList>
    </citation>
    <scope>NUCLEOTIDE SEQUENCE [LARGE SCALE GENOMIC DNA]</scope>
    <source>
        <strain evidence="2 3">RmlP026</strain>
    </source>
</reference>
<evidence type="ECO:0000313" key="3">
    <source>
        <dbReference type="Proteomes" id="UP000290759"/>
    </source>
</evidence>
<protein>
    <submittedName>
        <fullName evidence="2">Uncharacterized protein</fullName>
    </submittedName>
</protein>
<comment type="caution">
    <text evidence="2">The sequence shown here is derived from an EMBL/GenBank/DDBJ whole genome shotgun (WGS) entry which is preliminary data.</text>
</comment>